<proteinExistence type="predicted"/>
<reference evidence="2 4" key="1">
    <citation type="journal article" date="2015" name="Genome Announc.">
        <title>Complete Genome Sequence of Corynebacterium kutscheri DSM 20755, a Corynebacterial Type Strain with Remarkably Low G+C Content of Chromosomal DNA.</title>
        <authorList>
            <person name="Ruckert C."/>
            <person name="Albersmeier A."/>
            <person name="Winkler A."/>
            <person name="Tauch A."/>
        </authorList>
    </citation>
    <scope>NUCLEOTIDE SEQUENCE [LARGE SCALE GENOMIC DNA]</scope>
    <source>
        <strain evidence="2 4">DSM 20755</strain>
    </source>
</reference>
<evidence type="ECO:0000256" key="1">
    <source>
        <dbReference type="SAM" id="SignalP"/>
    </source>
</evidence>
<keyword evidence="1" id="KW-0732">Signal</keyword>
<dbReference type="EC" id="2.3.1.-" evidence="3"/>
<keyword evidence="3" id="KW-0012">Acyltransferase</keyword>
<evidence type="ECO:0000313" key="4">
    <source>
        <dbReference type="Proteomes" id="UP000033457"/>
    </source>
</evidence>
<dbReference type="Proteomes" id="UP000271380">
    <property type="component" value="Chromosome"/>
</dbReference>
<keyword evidence="3" id="KW-0808">Transferase</keyword>
<dbReference type="InterPro" id="IPR050583">
    <property type="entry name" value="Mycobacterial_A85_antigen"/>
</dbReference>
<feature type="chain" id="PRO_5043119939" evidence="1">
    <location>
        <begin position="24"/>
        <end position="352"/>
    </location>
</feature>
<dbReference type="Gene3D" id="3.40.50.1820">
    <property type="entry name" value="alpha/beta hydrolase"/>
    <property type="match status" value="1"/>
</dbReference>
<dbReference type="SUPFAM" id="SSF53474">
    <property type="entry name" value="alpha/beta-Hydrolases"/>
    <property type="match status" value="1"/>
</dbReference>
<dbReference type="InterPro" id="IPR000801">
    <property type="entry name" value="Esterase-like"/>
</dbReference>
<dbReference type="HOGENOM" id="CLU_026624_0_2_11"/>
<accession>A0A0F6QZ11</accession>
<dbReference type="AlphaFoldDB" id="A0A0F6QZ11"/>
<gene>
    <name evidence="3" type="primary">slpA_1</name>
    <name evidence="3" type="ORF">NCTC949_00469</name>
    <name evidence="2" type="ORF">UL82_01115</name>
</gene>
<dbReference type="Proteomes" id="UP000033457">
    <property type="component" value="Chromosome"/>
</dbReference>
<keyword evidence="4" id="KW-1185">Reference proteome</keyword>
<feature type="signal peptide" evidence="1">
    <location>
        <begin position="1"/>
        <end position="23"/>
    </location>
</feature>
<dbReference type="KEGG" id="cku:UL82_01115"/>
<dbReference type="EMBL" id="LR134377">
    <property type="protein sequence ID" value="VEH05176.1"/>
    <property type="molecule type" value="Genomic_DNA"/>
</dbReference>
<dbReference type="STRING" id="35755.UL82_01115"/>
<dbReference type="GO" id="GO:0016747">
    <property type="term" value="F:acyltransferase activity, transferring groups other than amino-acyl groups"/>
    <property type="evidence" value="ECO:0007669"/>
    <property type="project" value="TreeGrafter"/>
</dbReference>
<organism evidence="2 4">
    <name type="scientific">Corynebacterium kutscheri</name>
    <dbReference type="NCBI Taxonomy" id="35755"/>
    <lineage>
        <taxon>Bacteria</taxon>
        <taxon>Bacillati</taxon>
        <taxon>Actinomycetota</taxon>
        <taxon>Actinomycetes</taxon>
        <taxon>Mycobacteriales</taxon>
        <taxon>Corynebacteriaceae</taxon>
        <taxon>Corynebacterium</taxon>
    </lineage>
</organism>
<reference evidence="3 5" key="2">
    <citation type="submission" date="2018-12" db="EMBL/GenBank/DDBJ databases">
        <authorList>
            <consortium name="Pathogen Informatics"/>
        </authorList>
    </citation>
    <scope>NUCLEOTIDE SEQUENCE [LARGE SCALE GENOMIC DNA]</scope>
    <source>
        <strain evidence="3 5">NCTC949</strain>
    </source>
</reference>
<dbReference type="RefSeq" id="WP_046438529.1">
    <property type="nucleotide sequence ID" value="NZ_CP011312.1"/>
</dbReference>
<dbReference type="PANTHER" id="PTHR48098:SF1">
    <property type="entry name" value="DIACYLGLYCEROL ACYLTRANSFERASE_MYCOLYLTRANSFERASE AG85A"/>
    <property type="match status" value="1"/>
</dbReference>
<evidence type="ECO:0000313" key="3">
    <source>
        <dbReference type="EMBL" id="VEH05176.1"/>
    </source>
</evidence>
<evidence type="ECO:0000313" key="2">
    <source>
        <dbReference type="EMBL" id="AKE40455.1"/>
    </source>
</evidence>
<dbReference type="PANTHER" id="PTHR48098">
    <property type="entry name" value="ENTEROCHELIN ESTERASE-RELATED"/>
    <property type="match status" value="1"/>
</dbReference>
<dbReference type="Pfam" id="PF00756">
    <property type="entry name" value="Esterase"/>
    <property type="match status" value="1"/>
</dbReference>
<evidence type="ECO:0000313" key="5">
    <source>
        <dbReference type="Proteomes" id="UP000271380"/>
    </source>
</evidence>
<sequence length="352" mass="38190">MKLRTVAATIAAVSLLISTPAGAAELTPQQLASADKATVKQYTNESVSPAWRDKIDNERVVEMWATSPSMNNREIPLVVIKAAHENRPTIYLLNGGDGGEGRANWVMQTDVIDFYKEKDVNVIIPMSGKFSYYTDWASENEHLGGRQMWETFLTKELPATIEPMLKANNQRAITGMSMSATTSLLYAQHNPGFYDAVGSFSGCPGSSSPLGVLSIKLTLDRGKATPEQMWGPIGSEAWIYNDALTNAEKLRGTAVYVSNATGLAGTWDLPGLSPRLQKLDPATASATSAATIIEGGAIEAVTNACTHQLKTKLDSLGIPADFNLRNTGTHSWGYWQDDLRGSWETFARAWGI</sequence>
<dbReference type="OrthoDB" id="4510758at2"/>
<dbReference type="EMBL" id="CP011312">
    <property type="protein sequence ID" value="AKE40455.1"/>
    <property type="molecule type" value="Genomic_DNA"/>
</dbReference>
<name>A0A0F6QZ11_9CORY</name>
<protein>
    <submittedName>
        <fullName evidence="2">Putative esterase</fullName>
    </submittedName>
    <submittedName>
        <fullName evidence="3">Surface layer protein A</fullName>
        <ecNumber evidence="3">2.3.1.-</ecNumber>
    </submittedName>
</protein>
<dbReference type="InterPro" id="IPR029058">
    <property type="entry name" value="AB_hydrolase_fold"/>
</dbReference>